<name>A0ABP8HWE7_9GAMM</name>
<keyword evidence="2 4" id="KW-0831">Ubiquinone biosynthesis</keyword>
<dbReference type="SUPFAM" id="SSF64288">
    <property type="entry name" value="Chorismate lyase-like"/>
    <property type="match status" value="1"/>
</dbReference>
<reference evidence="6" key="1">
    <citation type="journal article" date="2019" name="Int. J. Syst. Evol. Microbiol.">
        <title>The Global Catalogue of Microorganisms (GCM) 10K type strain sequencing project: providing services to taxonomists for standard genome sequencing and annotation.</title>
        <authorList>
            <consortium name="The Broad Institute Genomics Platform"/>
            <consortium name="The Broad Institute Genome Sequencing Center for Infectious Disease"/>
            <person name="Wu L."/>
            <person name="Ma J."/>
        </authorList>
    </citation>
    <scope>NUCLEOTIDE SEQUENCE [LARGE SCALE GENOMIC DNA]</scope>
    <source>
        <strain evidence="6">JCM 17727</strain>
    </source>
</reference>
<dbReference type="GO" id="GO:0016829">
    <property type="term" value="F:lyase activity"/>
    <property type="evidence" value="ECO:0007669"/>
    <property type="project" value="UniProtKB-KW"/>
</dbReference>
<dbReference type="EC" id="4.1.3.40" evidence="4"/>
<organism evidence="5 6">
    <name type="scientific">Kangiella taiwanensis</name>
    <dbReference type="NCBI Taxonomy" id="1079179"/>
    <lineage>
        <taxon>Bacteria</taxon>
        <taxon>Pseudomonadati</taxon>
        <taxon>Pseudomonadota</taxon>
        <taxon>Gammaproteobacteria</taxon>
        <taxon>Kangiellales</taxon>
        <taxon>Kangiellaceae</taxon>
        <taxon>Kangiella</taxon>
    </lineage>
</organism>
<comment type="similarity">
    <text evidence="4">Belongs to the UbiC family.</text>
</comment>
<dbReference type="Gene3D" id="3.40.1410.10">
    <property type="entry name" value="Chorismate lyase-like"/>
    <property type="match status" value="1"/>
</dbReference>
<dbReference type="HAMAP" id="MF_01632">
    <property type="entry name" value="UbiC"/>
    <property type="match status" value="1"/>
</dbReference>
<dbReference type="Pfam" id="PF04345">
    <property type="entry name" value="Chor_lyase"/>
    <property type="match status" value="1"/>
</dbReference>
<keyword evidence="3 4" id="KW-0456">Lyase</keyword>
<feature type="binding site" evidence="4">
    <location>
        <position position="106"/>
    </location>
    <ligand>
        <name>substrate</name>
    </ligand>
</feature>
<comment type="subcellular location">
    <subcellularLocation>
        <location evidence="4">Cytoplasm</location>
    </subcellularLocation>
</comment>
<comment type="catalytic activity">
    <reaction evidence="4">
        <text>chorismate = 4-hydroxybenzoate + pyruvate</text>
        <dbReference type="Rhea" id="RHEA:16505"/>
        <dbReference type="ChEBI" id="CHEBI:15361"/>
        <dbReference type="ChEBI" id="CHEBI:17879"/>
        <dbReference type="ChEBI" id="CHEBI:29748"/>
        <dbReference type="EC" id="4.1.3.40"/>
    </reaction>
</comment>
<comment type="pathway">
    <text evidence="4">Cofactor biosynthesis; ubiquinone biosynthesis.</text>
</comment>
<keyword evidence="1 4" id="KW-0963">Cytoplasm</keyword>
<dbReference type="InterPro" id="IPR028978">
    <property type="entry name" value="Chorismate_lyase_/UTRA_dom_sf"/>
</dbReference>
<evidence type="ECO:0000313" key="5">
    <source>
        <dbReference type="EMBL" id="GAA4346108.1"/>
    </source>
</evidence>
<proteinExistence type="inferred from homology"/>
<dbReference type="RefSeq" id="WP_223576965.1">
    <property type="nucleotide sequence ID" value="NZ_BAABFU010000001.1"/>
</dbReference>
<keyword evidence="6" id="KW-1185">Reference proteome</keyword>
<dbReference type="PANTHER" id="PTHR38683">
    <property type="entry name" value="CHORISMATE PYRUVATE-LYASE"/>
    <property type="match status" value="1"/>
</dbReference>
<protein>
    <recommendedName>
        <fullName evidence="4">Probable chorismate pyruvate-lyase</fullName>
        <shortName evidence="4">CL</shortName>
        <shortName evidence="4">CPL</shortName>
        <ecNumber evidence="4">4.1.3.40</ecNumber>
    </recommendedName>
</protein>
<comment type="caution">
    <text evidence="5">The sequence shown here is derived from an EMBL/GenBank/DDBJ whole genome shotgun (WGS) entry which is preliminary data.</text>
</comment>
<evidence type="ECO:0000256" key="4">
    <source>
        <dbReference type="HAMAP-Rule" id="MF_01632"/>
    </source>
</evidence>
<dbReference type="EMBL" id="BAABFU010000001">
    <property type="protein sequence ID" value="GAA4346108.1"/>
    <property type="molecule type" value="Genomic_DNA"/>
</dbReference>
<evidence type="ECO:0000256" key="1">
    <source>
        <dbReference type="ARBA" id="ARBA00022490"/>
    </source>
</evidence>
<keyword evidence="4" id="KW-0670">Pyruvate</keyword>
<evidence type="ECO:0000256" key="3">
    <source>
        <dbReference type="ARBA" id="ARBA00023239"/>
    </source>
</evidence>
<dbReference type="PANTHER" id="PTHR38683:SF1">
    <property type="entry name" value="CHORISMATE PYRUVATE-LYASE"/>
    <property type="match status" value="1"/>
</dbReference>
<feature type="binding site" evidence="4">
    <location>
        <position position="169"/>
    </location>
    <ligand>
        <name>substrate</name>
    </ligand>
</feature>
<dbReference type="InterPro" id="IPR007440">
    <property type="entry name" value="Chorismate--pyruvate_lyase"/>
</dbReference>
<comment type="function">
    <text evidence="4">Removes the pyruvyl group from chorismate, with concomitant aromatization of the ring, to provide 4-hydroxybenzoate (4HB) for the ubiquinone pathway.</text>
</comment>
<feature type="binding site" evidence="4">
    <location>
        <position position="72"/>
    </location>
    <ligand>
        <name>substrate</name>
    </ligand>
</feature>
<comment type="caution">
    <text evidence="4">Lacks conserved residue(s) required for the propagation of feature annotation.</text>
</comment>
<gene>
    <name evidence="4 5" type="primary">ubiC</name>
    <name evidence="5" type="ORF">GCM10023150_07170</name>
</gene>
<evidence type="ECO:0000256" key="2">
    <source>
        <dbReference type="ARBA" id="ARBA00022688"/>
    </source>
</evidence>
<dbReference type="Proteomes" id="UP001501294">
    <property type="component" value="Unassembled WGS sequence"/>
</dbReference>
<accession>A0ABP8HWE7</accession>
<sequence length="179" mass="20707">MDFKVWRSTSDDVIQALPYHVAEWVAEFGSLTEKLGHYVDKVRLDLLKEATEQPIKTESDLLNLKEELSQVREVVLYGPTKPWIYARTIVPLSDGNLILDLGKTPLGSILFTSSELRRRSLEVMQLSKEHRLYQKAKTYMDEKADATPLWARRSLWANEDESKKLLLLEVFLPDSPLYQ</sequence>
<evidence type="ECO:0000313" key="6">
    <source>
        <dbReference type="Proteomes" id="UP001501294"/>
    </source>
</evidence>